<dbReference type="OrthoDB" id="112668at2759"/>
<keyword evidence="1" id="KW-0694">RNA-binding</keyword>
<evidence type="ECO:0000313" key="4">
    <source>
        <dbReference type="Proteomes" id="UP000076871"/>
    </source>
</evidence>
<dbReference type="EMBL" id="KV427614">
    <property type="protein sequence ID" value="KZT08779.1"/>
    <property type="molecule type" value="Genomic_DNA"/>
</dbReference>
<dbReference type="SUPFAM" id="SSF54768">
    <property type="entry name" value="dsRNA-binding domain-like"/>
    <property type="match status" value="1"/>
</dbReference>
<dbReference type="Pfam" id="PF00035">
    <property type="entry name" value="dsrm"/>
    <property type="match status" value="1"/>
</dbReference>
<organism evidence="3 4">
    <name type="scientific">Laetiporus sulphureus 93-53</name>
    <dbReference type="NCBI Taxonomy" id="1314785"/>
    <lineage>
        <taxon>Eukaryota</taxon>
        <taxon>Fungi</taxon>
        <taxon>Dikarya</taxon>
        <taxon>Basidiomycota</taxon>
        <taxon>Agaricomycotina</taxon>
        <taxon>Agaricomycetes</taxon>
        <taxon>Polyporales</taxon>
        <taxon>Laetiporus</taxon>
    </lineage>
</organism>
<evidence type="ECO:0000256" key="1">
    <source>
        <dbReference type="PROSITE-ProRule" id="PRU00266"/>
    </source>
</evidence>
<dbReference type="PROSITE" id="PS50137">
    <property type="entry name" value="DS_RBD"/>
    <property type="match status" value="1"/>
</dbReference>
<name>A0A165FCW9_9APHY</name>
<evidence type="ECO:0000259" key="2">
    <source>
        <dbReference type="PROSITE" id="PS50137"/>
    </source>
</evidence>
<sequence length="89" mass="9635">MSNNDQYRMMLNNKLQSKKGLVLSWTTKSDGPPHNPKWTATALSFKETELIGDAVDGVEYGQGVGQSQGAAKEIAAKEALEKLNALNAK</sequence>
<dbReference type="GO" id="GO:0003723">
    <property type="term" value="F:RNA binding"/>
    <property type="evidence" value="ECO:0007669"/>
    <property type="project" value="UniProtKB-UniRule"/>
</dbReference>
<dbReference type="InterPro" id="IPR014720">
    <property type="entry name" value="dsRBD_dom"/>
</dbReference>
<feature type="domain" description="DRBM" evidence="2">
    <location>
        <begin position="55"/>
        <end position="85"/>
    </location>
</feature>
<proteinExistence type="predicted"/>
<keyword evidence="4" id="KW-1185">Reference proteome</keyword>
<protein>
    <recommendedName>
        <fullName evidence="2">DRBM domain-containing protein</fullName>
    </recommendedName>
</protein>
<gene>
    <name evidence="3" type="ORF">LAESUDRAFT_757487</name>
</gene>
<accession>A0A165FCW9</accession>
<dbReference type="GeneID" id="63829340"/>
<dbReference type="AlphaFoldDB" id="A0A165FCW9"/>
<reference evidence="3 4" key="1">
    <citation type="journal article" date="2016" name="Mol. Biol. Evol.">
        <title>Comparative Genomics of Early-Diverging Mushroom-Forming Fungi Provides Insights into the Origins of Lignocellulose Decay Capabilities.</title>
        <authorList>
            <person name="Nagy L.G."/>
            <person name="Riley R."/>
            <person name="Tritt A."/>
            <person name="Adam C."/>
            <person name="Daum C."/>
            <person name="Floudas D."/>
            <person name="Sun H."/>
            <person name="Yadav J.S."/>
            <person name="Pangilinan J."/>
            <person name="Larsson K.H."/>
            <person name="Matsuura K."/>
            <person name="Barry K."/>
            <person name="Labutti K."/>
            <person name="Kuo R."/>
            <person name="Ohm R.A."/>
            <person name="Bhattacharya S.S."/>
            <person name="Shirouzu T."/>
            <person name="Yoshinaga Y."/>
            <person name="Martin F.M."/>
            <person name="Grigoriev I.V."/>
            <person name="Hibbett D.S."/>
        </authorList>
    </citation>
    <scope>NUCLEOTIDE SEQUENCE [LARGE SCALE GENOMIC DNA]</scope>
    <source>
        <strain evidence="3 4">93-53</strain>
    </source>
</reference>
<evidence type="ECO:0000313" key="3">
    <source>
        <dbReference type="EMBL" id="KZT08779.1"/>
    </source>
</evidence>
<dbReference type="Gene3D" id="3.30.160.20">
    <property type="match status" value="1"/>
</dbReference>
<dbReference type="RefSeq" id="XP_040766519.1">
    <property type="nucleotide sequence ID" value="XM_040912312.1"/>
</dbReference>
<dbReference type="Proteomes" id="UP000076871">
    <property type="component" value="Unassembled WGS sequence"/>
</dbReference>
<dbReference type="InParanoid" id="A0A165FCW9"/>